<evidence type="ECO:0000313" key="1">
    <source>
        <dbReference type="EMBL" id="RNL66418.1"/>
    </source>
</evidence>
<accession>A0ABX9W894</accession>
<name>A0ABX9W894_9GAMM</name>
<reference evidence="1 2" key="1">
    <citation type="submission" date="2018-10" db="EMBL/GenBank/DDBJ databases">
        <title>Draft genome sequence of Zhongshania sp. DSW25-10.</title>
        <authorList>
            <person name="Oh J."/>
        </authorList>
    </citation>
    <scope>NUCLEOTIDE SEQUENCE [LARGE SCALE GENOMIC DNA]</scope>
    <source>
        <strain evidence="1 2">DSW25-10</strain>
    </source>
</reference>
<evidence type="ECO:0000313" key="2">
    <source>
        <dbReference type="Proteomes" id="UP000274695"/>
    </source>
</evidence>
<comment type="caution">
    <text evidence="1">The sequence shown here is derived from an EMBL/GenBank/DDBJ whole genome shotgun (WGS) entry which is preliminary data.</text>
</comment>
<dbReference type="EMBL" id="RHGB01000004">
    <property type="protein sequence ID" value="RNL66418.1"/>
    <property type="molecule type" value="Genomic_DNA"/>
</dbReference>
<proteinExistence type="predicted"/>
<organism evidence="1 2">
    <name type="scientific">Zhongshania marina</name>
    <dbReference type="NCBI Taxonomy" id="2304603"/>
    <lineage>
        <taxon>Bacteria</taxon>
        <taxon>Pseudomonadati</taxon>
        <taxon>Pseudomonadota</taxon>
        <taxon>Gammaproteobacteria</taxon>
        <taxon>Cellvibrionales</taxon>
        <taxon>Spongiibacteraceae</taxon>
        <taxon>Zhongshania</taxon>
    </lineage>
</organism>
<sequence length="99" mass="10824">MGDKLNISINLSTNSVVVGAPRFELVGPNNTIIESSNGTNIQKNIIFNKDIKYIFVRVLDGEKPIAFSAPIWLSEGAESLPQCLVPQIWKDEAALLPSI</sequence>
<dbReference type="Proteomes" id="UP000274695">
    <property type="component" value="Unassembled WGS sequence"/>
</dbReference>
<keyword evidence="2" id="KW-1185">Reference proteome</keyword>
<gene>
    <name evidence="1" type="ORF">D0911_05095</name>
</gene>
<dbReference type="RefSeq" id="WP_123181761.1">
    <property type="nucleotide sequence ID" value="NZ_RHGB01000004.1"/>
</dbReference>
<protein>
    <submittedName>
        <fullName evidence="1">Uncharacterized protein</fullName>
    </submittedName>
</protein>